<evidence type="ECO:0000313" key="4">
    <source>
        <dbReference type="RefSeq" id="XP_019640423.1"/>
    </source>
</evidence>
<dbReference type="OrthoDB" id="10256829at2759"/>
<dbReference type="RefSeq" id="XP_019640423.1">
    <property type="nucleotide sequence ID" value="XM_019784864.1"/>
</dbReference>
<reference evidence="4" key="1">
    <citation type="submission" date="2025-08" db="UniProtKB">
        <authorList>
            <consortium name="RefSeq"/>
        </authorList>
    </citation>
    <scope>IDENTIFICATION</scope>
    <source>
        <tissue evidence="4">Gonad</tissue>
    </source>
</reference>
<name>A0A6P4ZU65_BRABE</name>
<keyword evidence="3" id="KW-1185">Reference proteome</keyword>
<dbReference type="PRINTS" id="PR00453">
    <property type="entry name" value="VWFADOMAIN"/>
</dbReference>
<sequence>MELARLANAPSLASGAADIMFVLDGSSSVNAQEFSEALTFISQVVDAFDIAADFTRVGVIQFTHLFVEEFPLNAYSDKASLQQAISSIDQRPGGTLIAPAINYLIDTSFTVAKGARPLSEGIPRIAIFITNGPAFDHPPDTTIDPAISALQASTIIPFSIGVGDAAYADQLLAVAGDPNRVYHVGSYSVIDNIRVPLLWGVREIIELPSSPRPELPLTSRPPTMAPASTQRRSTKKLSTLRAT</sequence>
<dbReference type="InterPro" id="IPR002035">
    <property type="entry name" value="VWF_A"/>
</dbReference>
<dbReference type="AlphaFoldDB" id="A0A6P4ZU65"/>
<dbReference type="Proteomes" id="UP000515135">
    <property type="component" value="Unplaced"/>
</dbReference>
<dbReference type="SMART" id="SM00327">
    <property type="entry name" value="VWA"/>
    <property type="match status" value="1"/>
</dbReference>
<dbReference type="PANTHER" id="PTHR24020">
    <property type="entry name" value="COLLAGEN ALPHA"/>
    <property type="match status" value="1"/>
</dbReference>
<evidence type="ECO:0000256" key="1">
    <source>
        <dbReference type="SAM" id="MobiDB-lite"/>
    </source>
</evidence>
<feature type="compositionally biased region" description="Polar residues" evidence="1">
    <location>
        <begin position="226"/>
        <end position="243"/>
    </location>
</feature>
<evidence type="ECO:0000259" key="2">
    <source>
        <dbReference type="PROSITE" id="PS50234"/>
    </source>
</evidence>
<dbReference type="Gene3D" id="3.40.50.410">
    <property type="entry name" value="von Willebrand factor, type A domain"/>
    <property type="match status" value="1"/>
</dbReference>
<protein>
    <submittedName>
        <fullName evidence="4">Cartilage matrix protein-like</fullName>
    </submittedName>
</protein>
<evidence type="ECO:0000313" key="3">
    <source>
        <dbReference type="Proteomes" id="UP000515135"/>
    </source>
</evidence>
<dbReference type="InterPro" id="IPR036465">
    <property type="entry name" value="vWFA_dom_sf"/>
</dbReference>
<dbReference type="PANTHER" id="PTHR24020:SF87">
    <property type="entry name" value="COLLAGEN ALPHA-1(VI) CHAIN-LIKE"/>
    <property type="match status" value="1"/>
</dbReference>
<organism evidence="3 4">
    <name type="scientific">Branchiostoma belcheri</name>
    <name type="common">Amphioxus</name>
    <dbReference type="NCBI Taxonomy" id="7741"/>
    <lineage>
        <taxon>Eukaryota</taxon>
        <taxon>Metazoa</taxon>
        <taxon>Chordata</taxon>
        <taxon>Cephalochordata</taxon>
        <taxon>Leptocardii</taxon>
        <taxon>Amphioxiformes</taxon>
        <taxon>Branchiostomatidae</taxon>
        <taxon>Branchiostoma</taxon>
    </lineage>
</organism>
<gene>
    <name evidence="4" type="primary">LOC109482165</name>
</gene>
<dbReference type="PROSITE" id="PS50234">
    <property type="entry name" value="VWFA"/>
    <property type="match status" value="1"/>
</dbReference>
<feature type="region of interest" description="Disordered" evidence="1">
    <location>
        <begin position="210"/>
        <end position="243"/>
    </location>
</feature>
<accession>A0A6P4ZU65</accession>
<dbReference type="SUPFAM" id="SSF53300">
    <property type="entry name" value="vWA-like"/>
    <property type="match status" value="1"/>
</dbReference>
<proteinExistence type="predicted"/>
<dbReference type="KEGG" id="bbel:109482165"/>
<feature type="domain" description="VWFA" evidence="2">
    <location>
        <begin position="18"/>
        <end position="197"/>
    </location>
</feature>
<dbReference type="InterPro" id="IPR050525">
    <property type="entry name" value="ECM_Assembly_Org"/>
</dbReference>
<dbReference type="GeneID" id="109482165"/>
<dbReference type="Pfam" id="PF00092">
    <property type="entry name" value="VWA"/>
    <property type="match status" value="1"/>
</dbReference>